<protein>
    <submittedName>
        <fullName evidence="1">Uncharacterized protein</fullName>
    </submittedName>
</protein>
<reference evidence="1" key="1">
    <citation type="submission" date="2019-08" db="EMBL/GenBank/DDBJ databases">
        <authorList>
            <person name="Kucharzyk K."/>
            <person name="Murdoch R.W."/>
            <person name="Higgins S."/>
            <person name="Loffler F."/>
        </authorList>
    </citation>
    <scope>NUCLEOTIDE SEQUENCE</scope>
</reference>
<dbReference type="AlphaFoldDB" id="A0A645A9G4"/>
<comment type="caution">
    <text evidence="1">The sequence shown here is derived from an EMBL/GenBank/DDBJ whole genome shotgun (WGS) entry which is preliminary data.</text>
</comment>
<evidence type="ECO:0000313" key="1">
    <source>
        <dbReference type="EMBL" id="MPM49829.1"/>
    </source>
</evidence>
<name>A0A645A9G4_9ZZZZ</name>
<sequence>MMWFVKVSSGLKGTIIFLESFPVLSKISAINEDITVAWSSSI</sequence>
<accession>A0A645A9G4</accession>
<proteinExistence type="predicted"/>
<organism evidence="1">
    <name type="scientific">bioreactor metagenome</name>
    <dbReference type="NCBI Taxonomy" id="1076179"/>
    <lineage>
        <taxon>unclassified sequences</taxon>
        <taxon>metagenomes</taxon>
        <taxon>ecological metagenomes</taxon>
    </lineage>
</organism>
<dbReference type="EMBL" id="VSSQ01012691">
    <property type="protein sequence ID" value="MPM49829.1"/>
    <property type="molecule type" value="Genomic_DNA"/>
</dbReference>
<gene>
    <name evidence="1" type="ORF">SDC9_96561</name>
</gene>